<dbReference type="Proteomes" id="UP000181917">
    <property type="component" value="Unassembled WGS sequence"/>
</dbReference>
<feature type="compositionally biased region" description="Pro residues" evidence="6">
    <location>
        <begin position="29"/>
        <end position="39"/>
    </location>
</feature>
<feature type="transmembrane region" description="Helical" evidence="7">
    <location>
        <begin position="316"/>
        <end position="338"/>
    </location>
</feature>
<reference evidence="9 10" key="1">
    <citation type="submission" date="2016-10" db="EMBL/GenBank/DDBJ databases">
        <authorList>
            <person name="de Groot N.N."/>
        </authorList>
    </citation>
    <scope>NUCLEOTIDE SEQUENCE [LARGE SCALE GENOMIC DNA]</scope>
    <source>
        <strain evidence="9 10">DSM 20117</strain>
    </source>
</reference>
<evidence type="ECO:0000256" key="4">
    <source>
        <dbReference type="ARBA" id="ARBA00022989"/>
    </source>
</evidence>
<keyword evidence="4 7" id="KW-1133">Transmembrane helix</keyword>
<dbReference type="PANTHER" id="PTHR33885">
    <property type="entry name" value="PHAGE SHOCK PROTEIN C"/>
    <property type="match status" value="1"/>
</dbReference>
<sequence>MTSHPSEPSRPEGSTDRPGDEDVRGTESPAPPAYTPPQPSGSNSFFDWFRSLGTPRGQDRWVGGVASGIAHRVGLDPILVRGIFVLLFIFGGIGVLLYGLAWALLPEPDGRIHAEEAGRGRWTSGMTGALIVTVLGLFAWPFGFFAEGWDFGGFLWAVIWLGAIVYFIYWLATRNRATPPPAYGPYGPAPQGFAPAAPGAPVPPAYGPAAGSAAGSAYGLPTEGVTGREQDPTIPLDPVGMPHAAAGDPYTTGAQPATEQQWPVYTPRPVRPPVPPKPRRRGPSGADIALTLGAALLAGGILLALNQLGYLTLAGAWLPVATAAALLCIGLGIVVLGLRGRTSGVLGFLAAVGVVLSLVFTAGVQWQTANYAVGTNSTWTPEAGAPASEGYSVVAGNGTVDLTDVTASTFGGPVVVPVNAAAASVTVIVPEDVPVEVQAAVAMGNVEYEADGQSRQTAGMWQPGSFIINDDGSGPDIILQIKGAASDVNIVEAQGREGSQ</sequence>
<keyword evidence="3 7" id="KW-0812">Transmembrane</keyword>
<feature type="transmembrane region" description="Helical" evidence="7">
    <location>
        <begin position="288"/>
        <end position="310"/>
    </location>
</feature>
<dbReference type="GO" id="GO:0005886">
    <property type="term" value="C:plasma membrane"/>
    <property type="evidence" value="ECO:0007669"/>
    <property type="project" value="UniProtKB-SubCell"/>
</dbReference>
<feature type="domain" description="Phage shock protein PspC N-terminal" evidence="8">
    <location>
        <begin position="58"/>
        <end position="107"/>
    </location>
</feature>
<proteinExistence type="predicted"/>
<dbReference type="RefSeq" id="WP_074701253.1">
    <property type="nucleotide sequence ID" value="NZ_CP018863.1"/>
</dbReference>
<feature type="transmembrane region" description="Helical" evidence="7">
    <location>
        <begin position="126"/>
        <end position="145"/>
    </location>
</feature>
<comment type="subcellular location">
    <subcellularLocation>
        <location evidence="1">Cell membrane</location>
        <topology evidence="1">Single-pass membrane protein</topology>
    </subcellularLocation>
</comment>
<dbReference type="AlphaFoldDB" id="A0A1H1EY13"/>
<dbReference type="PANTHER" id="PTHR33885:SF3">
    <property type="entry name" value="PHAGE SHOCK PROTEIN C"/>
    <property type="match status" value="1"/>
</dbReference>
<accession>A0A1H1EY13</accession>
<dbReference type="InterPro" id="IPR007168">
    <property type="entry name" value="Phageshock_PspC_N"/>
</dbReference>
<evidence type="ECO:0000256" key="6">
    <source>
        <dbReference type="SAM" id="MobiDB-lite"/>
    </source>
</evidence>
<keyword evidence="2" id="KW-1003">Cell membrane</keyword>
<name>A0A1H1EY13_9MICC</name>
<dbReference type="Pfam" id="PF04024">
    <property type="entry name" value="PspC"/>
    <property type="match status" value="1"/>
</dbReference>
<feature type="compositionally biased region" description="Basic and acidic residues" evidence="6">
    <location>
        <begin position="7"/>
        <end position="25"/>
    </location>
</feature>
<evidence type="ECO:0000256" key="5">
    <source>
        <dbReference type="ARBA" id="ARBA00023136"/>
    </source>
</evidence>
<dbReference type="STRING" id="37928.SAMN04489742_3146"/>
<gene>
    <name evidence="9" type="ORF">SAMN04489742_3146</name>
</gene>
<dbReference type="KEGG" id="acry:AC20117_01745"/>
<dbReference type="EMBL" id="FNKH01000002">
    <property type="protein sequence ID" value="SDQ93548.1"/>
    <property type="molecule type" value="Genomic_DNA"/>
</dbReference>
<protein>
    <submittedName>
        <fullName evidence="9">Phage shock protein PspC (Stress-responsive transcriptional regulator)</fullName>
    </submittedName>
</protein>
<evidence type="ECO:0000256" key="1">
    <source>
        <dbReference type="ARBA" id="ARBA00004162"/>
    </source>
</evidence>
<keyword evidence="5 7" id="KW-0472">Membrane</keyword>
<organism evidence="9 10">
    <name type="scientific">Crystallibacter crystallopoietes</name>
    <dbReference type="NCBI Taxonomy" id="37928"/>
    <lineage>
        <taxon>Bacteria</taxon>
        <taxon>Bacillati</taxon>
        <taxon>Actinomycetota</taxon>
        <taxon>Actinomycetes</taxon>
        <taxon>Micrococcales</taxon>
        <taxon>Micrococcaceae</taxon>
        <taxon>Crystallibacter</taxon>
    </lineage>
</organism>
<evidence type="ECO:0000259" key="8">
    <source>
        <dbReference type="Pfam" id="PF04024"/>
    </source>
</evidence>
<keyword evidence="10" id="KW-1185">Reference proteome</keyword>
<dbReference type="OrthoDB" id="7359894at2"/>
<feature type="transmembrane region" description="Helical" evidence="7">
    <location>
        <begin position="151"/>
        <end position="172"/>
    </location>
</feature>
<evidence type="ECO:0000313" key="10">
    <source>
        <dbReference type="Proteomes" id="UP000181917"/>
    </source>
</evidence>
<evidence type="ECO:0000256" key="3">
    <source>
        <dbReference type="ARBA" id="ARBA00022692"/>
    </source>
</evidence>
<evidence type="ECO:0000256" key="2">
    <source>
        <dbReference type="ARBA" id="ARBA00022475"/>
    </source>
</evidence>
<evidence type="ECO:0000256" key="7">
    <source>
        <dbReference type="SAM" id="Phobius"/>
    </source>
</evidence>
<feature type="region of interest" description="Disordered" evidence="6">
    <location>
        <begin position="1"/>
        <end position="41"/>
    </location>
</feature>
<feature type="transmembrane region" description="Helical" evidence="7">
    <location>
        <begin position="83"/>
        <end position="105"/>
    </location>
</feature>
<evidence type="ECO:0000313" key="9">
    <source>
        <dbReference type="EMBL" id="SDQ93548.1"/>
    </source>
</evidence>
<feature type="transmembrane region" description="Helical" evidence="7">
    <location>
        <begin position="345"/>
        <end position="366"/>
    </location>
</feature>
<dbReference type="InterPro" id="IPR052027">
    <property type="entry name" value="PspC"/>
</dbReference>
<feature type="region of interest" description="Disordered" evidence="6">
    <location>
        <begin position="245"/>
        <end position="285"/>
    </location>
</feature>
<feature type="compositionally biased region" description="Polar residues" evidence="6">
    <location>
        <begin position="252"/>
        <end position="261"/>
    </location>
</feature>